<keyword evidence="3" id="KW-0808">Transferase</keyword>
<evidence type="ECO:0000256" key="4">
    <source>
        <dbReference type="ARBA" id="ARBA00022741"/>
    </source>
</evidence>
<evidence type="ECO:0000313" key="10">
    <source>
        <dbReference type="EMBL" id="AWV88431.1"/>
    </source>
</evidence>
<dbReference type="InterPro" id="IPR011009">
    <property type="entry name" value="Kinase-like_dom_sf"/>
</dbReference>
<dbReference type="Proteomes" id="UP000249799">
    <property type="component" value="Chromosome"/>
</dbReference>
<feature type="transmembrane region" description="Helical" evidence="8">
    <location>
        <begin position="386"/>
        <end position="408"/>
    </location>
</feature>
<dbReference type="GO" id="GO:0004674">
    <property type="term" value="F:protein serine/threonine kinase activity"/>
    <property type="evidence" value="ECO:0007669"/>
    <property type="project" value="UniProtKB-KW"/>
</dbReference>
<feature type="compositionally biased region" description="Low complexity" evidence="7">
    <location>
        <begin position="546"/>
        <end position="556"/>
    </location>
</feature>
<feature type="compositionally biased region" description="Low complexity" evidence="7">
    <location>
        <begin position="328"/>
        <end position="344"/>
    </location>
</feature>
<dbReference type="PROSITE" id="PS00107">
    <property type="entry name" value="PROTEIN_KINASE_ATP"/>
    <property type="match status" value="1"/>
</dbReference>
<dbReference type="SMART" id="SM00220">
    <property type="entry name" value="S_TKc"/>
    <property type="match status" value="1"/>
</dbReference>
<dbReference type="EMBL" id="CP030032">
    <property type="protein sequence ID" value="AWV88431.1"/>
    <property type="molecule type" value="Genomic_DNA"/>
</dbReference>
<dbReference type="InterPro" id="IPR017441">
    <property type="entry name" value="Protein_kinase_ATP_BS"/>
</dbReference>
<dbReference type="RefSeq" id="WP_111332170.1">
    <property type="nucleotide sequence ID" value="NZ_CP030032.1"/>
</dbReference>
<dbReference type="SUPFAM" id="SSF56112">
    <property type="entry name" value="Protein kinase-like (PK-like)"/>
    <property type="match status" value="1"/>
</dbReference>
<keyword evidence="8" id="KW-0812">Transmembrane</keyword>
<protein>
    <recommendedName>
        <fullName evidence="1">non-specific serine/threonine protein kinase</fullName>
        <ecNumber evidence="1">2.7.11.1</ecNumber>
    </recommendedName>
</protein>
<feature type="compositionally biased region" description="Basic and acidic residues" evidence="7">
    <location>
        <begin position="557"/>
        <end position="583"/>
    </location>
</feature>
<evidence type="ECO:0000256" key="2">
    <source>
        <dbReference type="ARBA" id="ARBA00022527"/>
    </source>
</evidence>
<dbReference type="AlphaFoldDB" id="A0A2Z4FHG2"/>
<accession>A0A2Z4FHG2</accession>
<feature type="compositionally biased region" description="Basic and acidic residues" evidence="7">
    <location>
        <begin position="514"/>
        <end position="529"/>
    </location>
</feature>
<dbReference type="PANTHER" id="PTHR43289:SF6">
    <property type="entry name" value="SERINE_THREONINE-PROTEIN KINASE NEKL-3"/>
    <property type="match status" value="1"/>
</dbReference>
<name>A0A2Z4FHG2_9DELT</name>
<feature type="compositionally biased region" description="Low complexity" evidence="7">
    <location>
        <begin position="478"/>
        <end position="490"/>
    </location>
</feature>
<dbReference type="CDD" id="cd14014">
    <property type="entry name" value="STKc_PknB_like"/>
    <property type="match status" value="1"/>
</dbReference>
<evidence type="ECO:0000256" key="8">
    <source>
        <dbReference type="SAM" id="Phobius"/>
    </source>
</evidence>
<dbReference type="PROSITE" id="PS50011">
    <property type="entry name" value="PROTEIN_KINASE_DOM"/>
    <property type="match status" value="1"/>
</dbReference>
<feature type="domain" description="Protein kinase" evidence="9">
    <location>
        <begin position="46"/>
        <end position="313"/>
    </location>
</feature>
<evidence type="ECO:0000256" key="5">
    <source>
        <dbReference type="ARBA" id="ARBA00022777"/>
    </source>
</evidence>
<dbReference type="OrthoDB" id="9779541at2"/>
<keyword evidence="2" id="KW-0723">Serine/threonine-protein kinase</keyword>
<evidence type="ECO:0000256" key="1">
    <source>
        <dbReference type="ARBA" id="ARBA00012513"/>
    </source>
</evidence>
<feature type="compositionally biased region" description="Acidic residues" evidence="7">
    <location>
        <begin position="435"/>
        <end position="469"/>
    </location>
</feature>
<evidence type="ECO:0000256" key="3">
    <source>
        <dbReference type="ARBA" id="ARBA00022679"/>
    </source>
</evidence>
<evidence type="ECO:0000256" key="6">
    <source>
        <dbReference type="ARBA" id="ARBA00022840"/>
    </source>
</evidence>
<evidence type="ECO:0000313" key="11">
    <source>
        <dbReference type="Proteomes" id="UP000249799"/>
    </source>
</evidence>
<dbReference type="EC" id="2.7.11.1" evidence="1"/>
<keyword evidence="4" id="KW-0547">Nucleotide-binding</keyword>
<feature type="region of interest" description="Disordered" evidence="7">
    <location>
        <begin position="429"/>
        <end position="597"/>
    </location>
</feature>
<dbReference type="GO" id="GO:0005524">
    <property type="term" value="F:ATP binding"/>
    <property type="evidence" value="ECO:0007669"/>
    <property type="project" value="UniProtKB-UniRule"/>
</dbReference>
<dbReference type="InterPro" id="IPR008271">
    <property type="entry name" value="Ser/Thr_kinase_AS"/>
</dbReference>
<organism evidence="10 11">
    <name type="scientific">Bradymonas sediminis</name>
    <dbReference type="NCBI Taxonomy" id="1548548"/>
    <lineage>
        <taxon>Bacteria</taxon>
        <taxon>Deltaproteobacteria</taxon>
        <taxon>Bradymonadales</taxon>
        <taxon>Bradymonadaceae</taxon>
        <taxon>Bradymonas</taxon>
    </lineage>
</organism>
<dbReference type="Gene3D" id="1.10.510.10">
    <property type="entry name" value="Transferase(Phosphotransferase) domain 1"/>
    <property type="match status" value="1"/>
</dbReference>
<keyword evidence="5" id="KW-0418">Kinase</keyword>
<feature type="region of interest" description="Disordered" evidence="7">
    <location>
        <begin position="323"/>
        <end position="379"/>
    </location>
</feature>
<dbReference type="NCBIfam" id="NF033768">
    <property type="entry name" value="myxo_SS_tail"/>
    <property type="match status" value="1"/>
</dbReference>
<keyword evidence="11" id="KW-1185">Reference proteome</keyword>
<dbReference type="InterPro" id="IPR049806">
    <property type="entry name" value="MasK-like_C"/>
</dbReference>
<dbReference type="InterPro" id="IPR000719">
    <property type="entry name" value="Prot_kinase_dom"/>
</dbReference>
<evidence type="ECO:0000256" key="7">
    <source>
        <dbReference type="SAM" id="MobiDB-lite"/>
    </source>
</evidence>
<sequence length="693" mass="74537">MIKVCPQCDRKYPEDIEFCAQDGTRLHELEDESSDPLIGRALDGRWVIEKQIGVGGMGAVYLGSQRSVDRKVAIKTLKPELSNSREFVDRFFREARVATKISHPNCVTILDFGQTSDDTLYLAMEFLDGMELSERLEQGELKVRDIIEICIQISSALAAAHANDIIHRDLKPDNIYLLSISDESIFIKVLDFGIAKVLGAEKQMTQTGQVFGTPEYMSPEQCRGDLVDGRSDLYSLGCIMYRMLAGHPPFQADTPMAILVAHVSQDPVDIRELITRDDIPDAFADLCMRLLSKQADDRPADAQAVRAELEAILDLTTTQATPAVRSKTTPAVAGAPADTAADGGSPVPAAPGPHSTGESQKTSLPDGMTRLPSEFEAEPKKSPLPIILGLMILLVLGSGCAFGVYFAVFAPSDGDSNSGFLASIFGGDDSKATGEDEPTGEAAIDDDDEVAVNDLDDTPENAPGTDDEPVAVVPTGEDPAQANPQDDPAPGTELAQNSATKDEKTPLSPGVDMQNKKDTPKTDPGKTEPSKSTANDNAPEKNGSQNVVINTNTVEVNARDKETNTQPTKPKEKPTAEKPKKPEPTAPTGNMRQGSLSAAGEACLEPDVDKVLKSASRQFLSCYNDALETDATASGKIMMSWNITPDGGILSPSVQVSDISSMNSCMIAKLKRLRFAPLQDGRCYVRVTYNFSP</sequence>
<evidence type="ECO:0000259" key="9">
    <source>
        <dbReference type="PROSITE" id="PS50011"/>
    </source>
</evidence>
<reference evidence="10 11" key="1">
    <citation type="submission" date="2018-06" db="EMBL/GenBank/DDBJ databases">
        <title>Lujinxingia sediminis gen. nov. sp. nov., a new facultative anaerobic member of the class Deltaproteobacteria, and proposal of Lujinxingaceae fam. nov.</title>
        <authorList>
            <person name="Guo L.-Y."/>
            <person name="Li C.-M."/>
            <person name="Wang S."/>
            <person name="Du Z.-J."/>
        </authorList>
    </citation>
    <scope>NUCLEOTIDE SEQUENCE [LARGE SCALE GENOMIC DNA]</scope>
    <source>
        <strain evidence="10 11">FA350</strain>
    </source>
</reference>
<dbReference type="PANTHER" id="PTHR43289">
    <property type="entry name" value="MITOGEN-ACTIVATED PROTEIN KINASE KINASE KINASE 20-RELATED"/>
    <property type="match status" value="1"/>
</dbReference>
<keyword evidence="6" id="KW-0067">ATP-binding</keyword>
<keyword evidence="8" id="KW-1133">Transmembrane helix</keyword>
<keyword evidence="8" id="KW-0472">Membrane</keyword>
<proteinExistence type="predicted"/>
<dbReference type="KEGG" id="bsed:DN745_03340"/>
<dbReference type="Pfam" id="PF00069">
    <property type="entry name" value="Pkinase"/>
    <property type="match status" value="1"/>
</dbReference>
<dbReference type="FunFam" id="1.10.510.10:FF:000021">
    <property type="entry name" value="Serine/threonine protein kinase"/>
    <property type="match status" value="1"/>
</dbReference>
<dbReference type="Gene3D" id="3.30.200.20">
    <property type="entry name" value="Phosphorylase Kinase, domain 1"/>
    <property type="match status" value="1"/>
</dbReference>
<gene>
    <name evidence="10" type="ORF">DN745_03340</name>
</gene>
<dbReference type="PROSITE" id="PS00108">
    <property type="entry name" value="PROTEIN_KINASE_ST"/>
    <property type="match status" value="1"/>
</dbReference>